<dbReference type="GO" id="GO:0009279">
    <property type="term" value="C:cell outer membrane"/>
    <property type="evidence" value="ECO:0007669"/>
    <property type="project" value="UniProtKB-SubCell"/>
</dbReference>
<dbReference type="InterPro" id="IPR023996">
    <property type="entry name" value="TonB-dep_OMP_SusC/RagA"/>
</dbReference>
<dbReference type="Pfam" id="PF07715">
    <property type="entry name" value="Plug"/>
    <property type="match status" value="1"/>
</dbReference>
<dbReference type="InterPro" id="IPR023997">
    <property type="entry name" value="TonB-dep_OMP_SusC/RagA_CS"/>
</dbReference>
<evidence type="ECO:0000256" key="9">
    <source>
        <dbReference type="SAM" id="SignalP"/>
    </source>
</evidence>
<evidence type="ECO:0000256" key="7">
    <source>
        <dbReference type="PROSITE-ProRule" id="PRU01360"/>
    </source>
</evidence>
<dbReference type="InterPro" id="IPR036942">
    <property type="entry name" value="Beta-barrel_TonB_sf"/>
</dbReference>
<dbReference type="InterPro" id="IPR011662">
    <property type="entry name" value="Secretin/TonB_short_N"/>
</dbReference>
<comment type="subcellular location">
    <subcellularLocation>
        <location evidence="1 7">Cell outer membrane</location>
        <topology evidence="1 7">Multi-pass membrane protein</topology>
    </subcellularLocation>
</comment>
<dbReference type="InterPro" id="IPR039426">
    <property type="entry name" value="TonB-dep_rcpt-like"/>
</dbReference>
<evidence type="ECO:0000259" key="10">
    <source>
        <dbReference type="SMART" id="SM00965"/>
    </source>
</evidence>
<comment type="similarity">
    <text evidence="7">Belongs to the TonB-dependent receptor family.</text>
</comment>
<evidence type="ECO:0000313" key="11">
    <source>
        <dbReference type="EMBL" id="MBB4027303.1"/>
    </source>
</evidence>
<gene>
    <name evidence="11" type="ORF">GGR14_003113</name>
</gene>
<evidence type="ECO:0000256" key="3">
    <source>
        <dbReference type="ARBA" id="ARBA00022452"/>
    </source>
</evidence>
<feature type="domain" description="Secretin/TonB short N-terminal" evidence="10">
    <location>
        <begin position="48"/>
        <end position="99"/>
    </location>
</feature>
<dbReference type="InterPro" id="IPR037066">
    <property type="entry name" value="Plug_dom_sf"/>
</dbReference>
<dbReference type="EMBL" id="JACIES010000009">
    <property type="protein sequence ID" value="MBB4027303.1"/>
    <property type="molecule type" value="Genomic_DNA"/>
</dbReference>
<dbReference type="GeneID" id="93103018"/>
<dbReference type="SMART" id="SM00965">
    <property type="entry name" value="STN"/>
    <property type="match status" value="1"/>
</dbReference>
<comment type="caution">
    <text evidence="11">The sequence shown here is derived from an EMBL/GenBank/DDBJ whole genome shotgun (WGS) entry which is preliminary data.</text>
</comment>
<dbReference type="OrthoDB" id="9768177at2"/>
<dbReference type="InterPro" id="IPR012910">
    <property type="entry name" value="Plug_dom"/>
</dbReference>
<dbReference type="SUPFAM" id="SSF56935">
    <property type="entry name" value="Porins"/>
    <property type="match status" value="1"/>
</dbReference>
<accession>A0A7W6HZK4</accession>
<keyword evidence="3 7" id="KW-1134">Transmembrane beta strand</keyword>
<evidence type="ECO:0000256" key="6">
    <source>
        <dbReference type="ARBA" id="ARBA00023237"/>
    </source>
</evidence>
<keyword evidence="5 7" id="KW-0472">Membrane</keyword>
<keyword evidence="2 7" id="KW-0813">Transport</keyword>
<dbReference type="Proteomes" id="UP000546007">
    <property type="component" value="Unassembled WGS sequence"/>
</dbReference>
<feature type="coiled-coil region" evidence="8">
    <location>
        <begin position="398"/>
        <end position="425"/>
    </location>
</feature>
<reference evidence="11 12" key="1">
    <citation type="submission" date="2020-08" db="EMBL/GenBank/DDBJ databases">
        <title>Genomic Encyclopedia of Type Strains, Phase IV (KMG-IV): sequencing the most valuable type-strain genomes for metagenomic binning, comparative biology and taxonomic classification.</title>
        <authorList>
            <person name="Goeker M."/>
        </authorList>
    </citation>
    <scope>NUCLEOTIDE SEQUENCE [LARGE SCALE GENOMIC DNA]</scope>
    <source>
        <strain evidence="11 12">DSM 105721</strain>
    </source>
</reference>
<evidence type="ECO:0000256" key="8">
    <source>
        <dbReference type="SAM" id="Coils"/>
    </source>
</evidence>
<proteinExistence type="inferred from homology"/>
<dbReference type="SUPFAM" id="SSF49464">
    <property type="entry name" value="Carboxypeptidase regulatory domain-like"/>
    <property type="match status" value="1"/>
</dbReference>
<dbReference type="InterPro" id="IPR008969">
    <property type="entry name" value="CarboxyPept-like_regulatory"/>
</dbReference>
<keyword evidence="12" id="KW-1185">Reference proteome</keyword>
<keyword evidence="8" id="KW-0175">Coiled coil</keyword>
<name>A0A7W6HZK4_9BACT</name>
<dbReference type="NCBIfam" id="TIGR04056">
    <property type="entry name" value="OMP_RagA_SusC"/>
    <property type="match status" value="1"/>
</dbReference>
<protein>
    <submittedName>
        <fullName evidence="11">TonB-linked SusC/RagA family outer membrane protein</fullName>
    </submittedName>
</protein>
<dbReference type="Pfam" id="PF13715">
    <property type="entry name" value="CarbopepD_reg_2"/>
    <property type="match status" value="1"/>
</dbReference>
<evidence type="ECO:0000256" key="4">
    <source>
        <dbReference type="ARBA" id="ARBA00022692"/>
    </source>
</evidence>
<dbReference type="AlphaFoldDB" id="A0A7W6HZK4"/>
<dbReference type="NCBIfam" id="TIGR04057">
    <property type="entry name" value="SusC_RagA_signa"/>
    <property type="match status" value="1"/>
</dbReference>
<dbReference type="PROSITE" id="PS52016">
    <property type="entry name" value="TONB_DEPENDENT_REC_3"/>
    <property type="match status" value="1"/>
</dbReference>
<feature type="chain" id="PRO_5031151204" evidence="9">
    <location>
        <begin position="22"/>
        <end position="1178"/>
    </location>
</feature>
<evidence type="ECO:0000256" key="5">
    <source>
        <dbReference type="ARBA" id="ARBA00023136"/>
    </source>
</evidence>
<dbReference type="RefSeq" id="WP_124318007.1">
    <property type="nucleotide sequence ID" value="NZ_AP028155.1"/>
</dbReference>
<dbReference type="Gene3D" id="2.60.40.1120">
    <property type="entry name" value="Carboxypeptidase-like, regulatory domain"/>
    <property type="match status" value="1"/>
</dbReference>
<dbReference type="Gene3D" id="2.40.170.20">
    <property type="entry name" value="TonB-dependent receptor, beta-barrel domain"/>
    <property type="match status" value="1"/>
</dbReference>
<evidence type="ECO:0000313" key="12">
    <source>
        <dbReference type="Proteomes" id="UP000546007"/>
    </source>
</evidence>
<evidence type="ECO:0000256" key="1">
    <source>
        <dbReference type="ARBA" id="ARBA00004571"/>
    </source>
</evidence>
<feature type="signal peptide" evidence="9">
    <location>
        <begin position="1"/>
        <end position="21"/>
    </location>
</feature>
<evidence type="ECO:0000256" key="2">
    <source>
        <dbReference type="ARBA" id="ARBA00022448"/>
    </source>
</evidence>
<sequence>MKLCLLFICVFTLTLSASSFAQQERVSFDLKNVSVKVLLDEIQKQTSWCFLFNPEQTKQLGKLSLRVENETVEEVLNRILKDTDLTFKFKNDLIMIVPKEEVKDDDKKKKDIQIVGLVTDNNKLPLPGVTVIVKGLTIGTATDASGKYTLSLPKTEKFSLLFSFIGMKTKEVVYTGKDTINVVMQEDVETLDDVIVTGYATIDRGSYVGAVTQIRAEDIQVAGEATIDQMLQGVIPGMSVVNRTGKVGGSPKIRIRGTSTLLGNQEPLWVVDGVIQTDPLPLPDDASPISSEMDGLRETASNAISWLNPADIETITVLKDASATAIYGTRATNGVIVITTKKAKGDGLNISYSGNFSVGMKPSYRMYDMMNSQEHMRFSRELWEDRDSYNQNIQPIGYAGLIQKLQKKEITQQQFEQEYRKMENMNTDWFDILFRNSFSHVHNISISAQGEKVSSRFSIGINSTKGEAKGNDMLTLTANSNTTFRLDERLIIDLQLNGTYRETKDFAFGVSPYEYALNTARDIPAYNEDGSLYYYEKAGATSYSIPDKVAYNYNILNERDNSGTETDGTNLQAALNLRWNLLKDLEFQTTASYAIATNKIKSWATEYTHYIAQIRGYEVGEILPNSAEQYASILPFGGLLQSEYAQTKNYSFRSSLVYNKLFNEDHRLTLNLGFQVNSVEQDGNANLRYGYLYYRGEKFATVPTEITAANGLLKNSRDLHDEMRAGTTVTTTKNNTVSEYFTAVYGYKERYILNFNARLDASNRFGQDENNRFNPSLSIGVKWRIGNEPFMTWASSWYDMFDISFSYGWRGNAVEAVSPYLIAKDGGLNKYFQQYTLEMVSLPYPDLGWEKTEDWNLGVDFSFFEGRMSAGLSWYNKISHVLASRDVPIENGVANAYVDGTTMKNTGYELAISVTPVRTKDFTWSLSFNTSKVKNTIRNNERENTRDDYLNGTAIVDGEKYGTFYGFAFNGLDPTNGRPTFKNLDIDVTENDLDYLVKLGCLEPDISGGLNTSLRYKRLNLRASFAMSFGAQALLPEFFATAGAPRPEQNAPRYLFKRWREPGDERITNIPSIPAGNPNEMAIQLPVEGYVSMSPYAMYNQSDLRVADTDFIRCRQISLQYDLPDAWVNKIGVRRASVNASLSNPFFIAFDKAWEGRDPETATWPARRTFSWSLTLNF</sequence>
<keyword evidence="4 7" id="KW-0812">Transmembrane</keyword>
<keyword evidence="9" id="KW-0732">Signal</keyword>
<dbReference type="Pfam" id="PF07660">
    <property type="entry name" value="STN"/>
    <property type="match status" value="1"/>
</dbReference>
<keyword evidence="6 7" id="KW-0998">Cell outer membrane</keyword>
<dbReference type="Gene3D" id="2.170.130.10">
    <property type="entry name" value="TonB-dependent receptor, plug domain"/>
    <property type="match status" value="1"/>
</dbReference>
<organism evidence="11 12">
    <name type="scientific">Butyricimonas faecihominis</name>
    <dbReference type="NCBI Taxonomy" id="1472416"/>
    <lineage>
        <taxon>Bacteria</taxon>
        <taxon>Pseudomonadati</taxon>
        <taxon>Bacteroidota</taxon>
        <taxon>Bacteroidia</taxon>
        <taxon>Bacteroidales</taxon>
        <taxon>Odoribacteraceae</taxon>
        <taxon>Butyricimonas</taxon>
    </lineage>
</organism>